<dbReference type="AlphaFoldDB" id="A0AAW2PNC2"/>
<proteinExistence type="predicted"/>
<sequence length="252" mass="28237">MAISTGYVEKVLDRFGISKAKSVSTLLANHVKLSLEQCPKTDREIEDMAKVPYASAVGCLMYAMVCTRPDLAHIVSQVCKYMSKPGRHHWEAVKWIFKYMKGIVGHGVIFGGQQNYPLVRYVGSDYGGDLDDRRSTIEYVFTLGGWPICWKSAVQSVVALSNGLVKELGVEQGGVQLHCDSQSAIYLAKNQVYHARTKHIDVRYHKIREMIATGKIILLKVYTSENAADMLTKPLTVDKFNHCLDLLNIYSC</sequence>
<comment type="caution">
    <text evidence="1">The sequence shown here is derived from an EMBL/GenBank/DDBJ whole genome shotgun (WGS) entry which is preliminary data.</text>
</comment>
<reference evidence="1" key="1">
    <citation type="submission" date="2020-06" db="EMBL/GenBank/DDBJ databases">
        <authorList>
            <person name="Li T."/>
            <person name="Hu X."/>
            <person name="Zhang T."/>
            <person name="Song X."/>
            <person name="Zhang H."/>
            <person name="Dai N."/>
            <person name="Sheng W."/>
            <person name="Hou X."/>
            <person name="Wei L."/>
        </authorList>
    </citation>
    <scope>NUCLEOTIDE SEQUENCE</scope>
    <source>
        <strain evidence="1">G02</strain>
        <tissue evidence="1">Leaf</tissue>
    </source>
</reference>
<accession>A0AAW2PNC2</accession>
<name>A0AAW2PNC2_SESRA</name>
<dbReference type="CDD" id="cd09272">
    <property type="entry name" value="RNase_HI_RT_Ty1"/>
    <property type="match status" value="1"/>
</dbReference>
<reference evidence="1" key="2">
    <citation type="journal article" date="2024" name="Plant">
        <title>Genomic evolution and insights into agronomic trait innovations of Sesamum species.</title>
        <authorList>
            <person name="Miao H."/>
            <person name="Wang L."/>
            <person name="Qu L."/>
            <person name="Liu H."/>
            <person name="Sun Y."/>
            <person name="Le M."/>
            <person name="Wang Q."/>
            <person name="Wei S."/>
            <person name="Zheng Y."/>
            <person name="Lin W."/>
            <person name="Duan Y."/>
            <person name="Cao H."/>
            <person name="Xiong S."/>
            <person name="Wang X."/>
            <person name="Wei L."/>
            <person name="Li C."/>
            <person name="Ma Q."/>
            <person name="Ju M."/>
            <person name="Zhao R."/>
            <person name="Li G."/>
            <person name="Mu C."/>
            <person name="Tian Q."/>
            <person name="Mei H."/>
            <person name="Zhang T."/>
            <person name="Gao T."/>
            <person name="Zhang H."/>
        </authorList>
    </citation>
    <scope>NUCLEOTIDE SEQUENCE</scope>
    <source>
        <strain evidence="1">G02</strain>
    </source>
</reference>
<dbReference type="PANTHER" id="PTHR11439">
    <property type="entry name" value="GAG-POL-RELATED RETROTRANSPOSON"/>
    <property type="match status" value="1"/>
</dbReference>
<protein>
    <submittedName>
        <fullName evidence="1">Retrovirus-related Pol polyprotein from transposon TNT 1-94</fullName>
    </submittedName>
</protein>
<evidence type="ECO:0000313" key="1">
    <source>
        <dbReference type="EMBL" id="KAL0355896.1"/>
    </source>
</evidence>
<dbReference type="PANTHER" id="PTHR11439:SF467">
    <property type="entry name" value="INTEGRASE CATALYTIC DOMAIN-CONTAINING PROTEIN"/>
    <property type="match status" value="1"/>
</dbReference>
<organism evidence="1">
    <name type="scientific">Sesamum radiatum</name>
    <name type="common">Black benniseed</name>
    <dbReference type="NCBI Taxonomy" id="300843"/>
    <lineage>
        <taxon>Eukaryota</taxon>
        <taxon>Viridiplantae</taxon>
        <taxon>Streptophyta</taxon>
        <taxon>Embryophyta</taxon>
        <taxon>Tracheophyta</taxon>
        <taxon>Spermatophyta</taxon>
        <taxon>Magnoliopsida</taxon>
        <taxon>eudicotyledons</taxon>
        <taxon>Gunneridae</taxon>
        <taxon>Pentapetalae</taxon>
        <taxon>asterids</taxon>
        <taxon>lamiids</taxon>
        <taxon>Lamiales</taxon>
        <taxon>Pedaliaceae</taxon>
        <taxon>Sesamum</taxon>
    </lineage>
</organism>
<gene>
    <name evidence="1" type="ORF">Sradi_4036500</name>
</gene>
<dbReference type="EMBL" id="JACGWJ010000017">
    <property type="protein sequence ID" value="KAL0355896.1"/>
    <property type="molecule type" value="Genomic_DNA"/>
</dbReference>